<name>A0A563UC34_9SPHI</name>
<sequence>MIIQFNAADTIHIFQQREMANIAAPQFLAALVPVPAFAVLVLAVTCLAATTLSAPLDHHITGKFDVFDP</sequence>
<feature type="transmembrane region" description="Helical" evidence="1">
    <location>
        <begin position="27"/>
        <end position="50"/>
    </location>
</feature>
<keyword evidence="3" id="KW-1185">Reference proteome</keyword>
<dbReference type="AlphaFoldDB" id="A0A563UC34"/>
<evidence type="ECO:0000313" key="3">
    <source>
        <dbReference type="Proteomes" id="UP000320042"/>
    </source>
</evidence>
<dbReference type="RefSeq" id="WP_146382072.1">
    <property type="nucleotide sequence ID" value="NZ_VOEJ01000005.1"/>
</dbReference>
<comment type="caution">
    <text evidence="2">The sequence shown here is derived from an EMBL/GenBank/DDBJ whole genome shotgun (WGS) entry which is preliminary data.</text>
</comment>
<gene>
    <name evidence="2" type="ORF">FPZ43_11490</name>
</gene>
<dbReference type="EMBL" id="VOEJ01000005">
    <property type="protein sequence ID" value="TWR28886.1"/>
    <property type="molecule type" value="Genomic_DNA"/>
</dbReference>
<dbReference type="Proteomes" id="UP000320042">
    <property type="component" value="Unassembled WGS sequence"/>
</dbReference>
<keyword evidence="1" id="KW-1133">Transmembrane helix</keyword>
<keyword evidence="1" id="KW-0472">Membrane</keyword>
<reference evidence="2 3" key="1">
    <citation type="submission" date="2019-07" db="EMBL/GenBank/DDBJ databases">
        <authorList>
            <person name="Kim J."/>
        </authorList>
    </citation>
    <scope>NUCLEOTIDE SEQUENCE [LARGE SCALE GENOMIC DNA]</scope>
    <source>
        <strain evidence="3">dk17</strain>
    </source>
</reference>
<evidence type="ECO:0000313" key="2">
    <source>
        <dbReference type="EMBL" id="TWR28886.1"/>
    </source>
</evidence>
<protein>
    <submittedName>
        <fullName evidence="2">Uncharacterized protein</fullName>
    </submittedName>
</protein>
<organism evidence="2 3">
    <name type="scientific">Mucilaginibacter pallidiroseus</name>
    <dbReference type="NCBI Taxonomy" id="2599295"/>
    <lineage>
        <taxon>Bacteria</taxon>
        <taxon>Pseudomonadati</taxon>
        <taxon>Bacteroidota</taxon>
        <taxon>Sphingobacteriia</taxon>
        <taxon>Sphingobacteriales</taxon>
        <taxon>Sphingobacteriaceae</taxon>
        <taxon>Mucilaginibacter</taxon>
    </lineage>
</organism>
<keyword evidence="1" id="KW-0812">Transmembrane</keyword>
<evidence type="ECO:0000256" key="1">
    <source>
        <dbReference type="SAM" id="Phobius"/>
    </source>
</evidence>
<proteinExistence type="predicted"/>
<accession>A0A563UC34</accession>